<sequence>MTKPFNSVRQLPVHFTVCSVLLLLLVWSASSMPVQFCQNTERQIEKIINLLQTIKRATTGTPVNLTKQREIKPISKSEQCALLQRLTNYQTCDLKMTPEIQQIKYLKEETKGLVDNLQIFKTDGCVLSTAVCPFSLLSFWTKIEDLLNEWSHDVTECNSTLQSMC</sequence>
<gene>
    <name evidence="2" type="ORF">HF521_009069</name>
</gene>
<keyword evidence="3" id="KW-1185">Reference proteome</keyword>
<evidence type="ECO:0000313" key="2">
    <source>
        <dbReference type="EMBL" id="KAF7710197.1"/>
    </source>
</evidence>
<feature type="signal peptide" evidence="1">
    <location>
        <begin position="1"/>
        <end position="31"/>
    </location>
</feature>
<reference evidence="2" key="1">
    <citation type="submission" date="2020-08" db="EMBL/GenBank/DDBJ databases">
        <title>Chromosome-level assembly of Southern catfish (Silurus meridionalis) provides insights into visual adaptation to the nocturnal and benthic lifestyles.</title>
        <authorList>
            <person name="Zhang Y."/>
            <person name="Wang D."/>
            <person name="Peng Z."/>
        </authorList>
    </citation>
    <scope>NUCLEOTIDE SEQUENCE</scope>
    <source>
        <strain evidence="2">SWU-2019-XX</strain>
        <tissue evidence="2">Muscle</tissue>
    </source>
</reference>
<dbReference type="Proteomes" id="UP000606274">
    <property type="component" value="Unassembled WGS sequence"/>
</dbReference>
<accession>A0A8T0BXH8</accession>
<evidence type="ECO:0000256" key="1">
    <source>
        <dbReference type="SAM" id="SignalP"/>
    </source>
</evidence>
<protein>
    <recommendedName>
        <fullName evidence="4">Interleukin-2</fullName>
    </recommendedName>
</protein>
<evidence type="ECO:0000313" key="3">
    <source>
        <dbReference type="Proteomes" id="UP000606274"/>
    </source>
</evidence>
<proteinExistence type="predicted"/>
<feature type="chain" id="PRO_5035783049" description="Interleukin-2" evidence="1">
    <location>
        <begin position="32"/>
        <end position="165"/>
    </location>
</feature>
<keyword evidence="1" id="KW-0732">Signal</keyword>
<organism evidence="2 3">
    <name type="scientific">Silurus meridionalis</name>
    <name type="common">Southern catfish</name>
    <name type="synonym">Silurus soldatovi meridionalis</name>
    <dbReference type="NCBI Taxonomy" id="175797"/>
    <lineage>
        <taxon>Eukaryota</taxon>
        <taxon>Metazoa</taxon>
        <taxon>Chordata</taxon>
        <taxon>Craniata</taxon>
        <taxon>Vertebrata</taxon>
        <taxon>Euteleostomi</taxon>
        <taxon>Actinopterygii</taxon>
        <taxon>Neopterygii</taxon>
        <taxon>Teleostei</taxon>
        <taxon>Ostariophysi</taxon>
        <taxon>Siluriformes</taxon>
        <taxon>Siluridae</taxon>
        <taxon>Silurus</taxon>
    </lineage>
</organism>
<name>A0A8T0BXH8_SILME</name>
<comment type="caution">
    <text evidence="2">The sequence shown here is derived from an EMBL/GenBank/DDBJ whole genome shotgun (WGS) entry which is preliminary data.</text>
</comment>
<dbReference type="EMBL" id="JABFDY010000002">
    <property type="protein sequence ID" value="KAF7710197.1"/>
    <property type="molecule type" value="Genomic_DNA"/>
</dbReference>
<dbReference type="AlphaFoldDB" id="A0A8T0BXH8"/>
<evidence type="ECO:0008006" key="4">
    <source>
        <dbReference type="Google" id="ProtNLM"/>
    </source>
</evidence>